<feature type="compositionally biased region" description="Low complexity" evidence="1">
    <location>
        <begin position="251"/>
        <end position="272"/>
    </location>
</feature>
<feature type="compositionally biased region" description="Acidic residues" evidence="1">
    <location>
        <begin position="296"/>
        <end position="308"/>
    </location>
</feature>
<feature type="compositionally biased region" description="Acidic residues" evidence="1">
    <location>
        <begin position="650"/>
        <end position="680"/>
    </location>
</feature>
<comment type="caution">
    <text evidence="3">The sequence shown here is derived from an EMBL/GenBank/DDBJ whole genome shotgun (WGS) entry which is preliminary data.</text>
</comment>
<dbReference type="Proteomes" id="UP001383192">
    <property type="component" value="Unassembled WGS sequence"/>
</dbReference>
<feature type="compositionally biased region" description="Pro residues" evidence="1">
    <location>
        <begin position="379"/>
        <end position="392"/>
    </location>
</feature>
<sequence>MDPSSSTQVPQRRLLPSRSRRGGPGVGNCEADQMILETNRRKPENEPLIPENTRFFLTTSLALAPPEAPIPPLLNERANERYFERPQLLKACREQGIIETPHFELINDADTVGGRFRPRGSEEGMVDTSDAAYERRHKKFEAFEKRVRLREKEKLKHEQYKLRERVEQLRVMEYTAFLALPASSFSPAPGRVAEEGDESMAGLPGIHVNGAAAMNEAERRRQEMLDVAQTLEERYKLLLPPDHKFRKTNGSAVSTPAPSVIPSTSSPAAATEPPEPTPVRKPISTKPTKKRPVGVDDGESEVGDEDESLTSPTASPAPSPPLRKLVIKLPTKSLSNAPSSAPVSAPVSVAEPAVPRLIRKPPTQPSKKRKTENPEFVHTPPPAPIDPIPVVPDTPVSNPDIAVLEPTNKTKRRGRPPANPDGTKPRVRSVSAAPKPLRNDHASSSTEIVAEPSAKPPPRKRVRKSAPLADLPEPSRQASIPPIAVIDESVSAPVPRRSTSRVPVPVALTAAPAPAPAPVSAAPPRAPKPGVLKPGVLALHAQRLSELGRPRGATRHLSAFGARVPDEVTSELEYELPLHILNDEVFQGRYARYYDPKDTFNPLMVLIPKFFSHLSDRAYEEQLVEALHAANDRAASEGSEDVEGDRKQEDELEVEEAGEGEGDQGEEVEEQDNGTDEIEEPSTKKANKRRRK</sequence>
<dbReference type="SMART" id="SM01300">
    <property type="entry name" value="PEHE"/>
    <property type="match status" value="1"/>
</dbReference>
<feature type="region of interest" description="Disordered" evidence="1">
    <location>
        <begin position="242"/>
        <end position="480"/>
    </location>
</feature>
<feature type="region of interest" description="Disordered" evidence="1">
    <location>
        <begin position="631"/>
        <end position="692"/>
    </location>
</feature>
<feature type="domain" description="PEHE" evidence="2">
    <location>
        <begin position="98"/>
        <end position="237"/>
    </location>
</feature>
<protein>
    <recommendedName>
        <fullName evidence="2">PEHE domain-containing protein</fullName>
    </recommendedName>
</protein>
<feature type="compositionally biased region" description="Low complexity" evidence="1">
    <location>
        <begin position="337"/>
        <end position="355"/>
    </location>
</feature>
<evidence type="ECO:0000313" key="4">
    <source>
        <dbReference type="Proteomes" id="UP001383192"/>
    </source>
</evidence>
<feature type="region of interest" description="Disordered" evidence="1">
    <location>
        <begin position="1"/>
        <end position="29"/>
    </location>
</feature>
<keyword evidence="4" id="KW-1185">Reference proteome</keyword>
<name>A0AAW0E3W4_9AGAR</name>
<dbReference type="EMBL" id="JAYKXP010000005">
    <property type="protein sequence ID" value="KAK7058429.1"/>
    <property type="molecule type" value="Genomic_DNA"/>
</dbReference>
<evidence type="ECO:0000256" key="1">
    <source>
        <dbReference type="SAM" id="MobiDB-lite"/>
    </source>
</evidence>
<evidence type="ECO:0000259" key="2">
    <source>
        <dbReference type="SMART" id="SM01300"/>
    </source>
</evidence>
<dbReference type="AlphaFoldDB" id="A0AAW0E3W4"/>
<evidence type="ECO:0000313" key="3">
    <source>
        <dbReference type="EMBL" id="KAK7058429.1"/>
    </source>
</evidence>
<dbReference type="GO" id="GO:0000123">
    <property type="term" value="C:histone acetyltransferase complex"/>
    <property type="evidence" value="ECO:0007669"/>
    <property type="project" value="UniProtKB-ARBA"/>
</dbReference>
<reference evidence="3 4" key="1">
    <citation type="submission" date="2024-01" db="EMBL/GenBank/DDBJ databases">
        <title>A draft genome for a cacao thread blight-causing isolate of Paramarasmius palmivorus.</title>
        <authorList>
            <person name="Baruah I.K."/>
            <person name="Bukari Y."/>
            <person name="Amoako-Attah I."/>
            <person name="Meinhardt L.W."/>
            <person name="Bailey B.A."/>
            <person name="Cohen S.P."/>
        </authorList>
    </citation>
    <scope>NUCLEOTIDE SEQUENCE [LARGE SCALE GENOMIC DNA]</scope>
    <source>
        <strain evidence="3 4">GH-12</strain>
    </source>
</reference>
<feature type="compositionally biased region" description="Polar residues" evidence="1">
    <location>
        <begin position="1"/>
        <end position="10"/>
    </location>
</feature>
<proteinExistence type="predicted"/>
<gene>
    <name evidence="3" type="ORF">VNI00_002063</name>
</gene>
<dbReference type="InterPro" id="IPR029332">
    <property type="entry name" value="PEHE_dom"/>
</dbReference>
<accession>A0AAW0E3W4</accession>
<organism evidence="3 4">
    <name type="scientific">Paramarasmius palmivorus</name>
    <dbReference type="NCBI Taxonomy" id="297713"/>
    <lineage>
        <taxon>Eukaryota</taxon>
        <taxon>Fungi</taxon>
        <taxon>Dikarya</taxon>
        <taxon>Basidiomycota</taxon>
        <taxon>Agaricomycotina</taxon>
        <taxon>Agaricomycetes</taxon>
        <taxon>Agaricomycetidae</taxon>
        <taxon>Agaricales</taxon>
        <taxon>Marasmiineae</taxon>
        <taxon>Marasmiaceae</taxon>
        <taxon>Paramarasmius</taxon>
    </lineage>
</organism>